<dbReference type="Pfam" id="PF00857">
    <property type="entry name" value="Isochorismatase"/>
    <property type="match status" value="1"/>
</dbReference>
<comment type="similarity">
    <text evidence="1">Belongs to the isochorismatase family.</text>
</comment>
<dbReference type="PANTHER" id="PTHR43540">
    <property type="entry name" value="PEROXYUREIDOACRYLATE/UREIDOACRYLATE AMIDOHYDROLASE-RELATED"/>
    <property type="match status" value="1"/>
</dbReference>
<accession>A0ABR2Y3S5</accession>
<dbReference type="InterPro" id="IPR036380">
    <property type="entry name" value="Isochorismatase-like_sf"/>
</dbReference>
<evidence type="ECO:0000256" key="2">
    <source>
        <dbReference type="ARBA" id="ARBA00022801"/>
    </source>
</evidence>
<proteinExistence type="inferred from homology"/>
<dbReference type="GO" id="GO:0016787">
    <property type="term" value="F:hydrolase activity"/>
    <property type="evidence" value="ECO:0007669"/>
    <property type="project" value="UniProtKB-KW"/>
</dbReference>
<evidence type="ECO:0000259" key="3">
    <source>
        <dbReference type="Pfam" id="PF00857"/>
    </source>
</evidence>
<organism evidence="4 5">
    <name type="scientific">Seiridium cardinale</name>
    <dbReference type="NCBI Taxonomy" id="138064"/>
    <lineage>
        <taxon>Eukaryota</taxon>
        <taxon>Fungi</taxon>
        <taxon>Dikarya</taxon>
        <taxon>Ascomycota</taxon>
        <taxon>Pezizomycotina</taxon>
        <taxon>Sordariomycetes</taxon>
        <taxon>Xylariomycetidae</taxon>
        <taxon>Amphisphaeriales</taxon>
        <taxon>Sporocadaceae</taxon>
        <taxon>Seiridium</taxon>
    </lineage>
</organism>
<evidence type="ECO:0000313" key="4">
    <source>
        <dbReference type="EMBL" id="KAK9780729.1"/>
    </source>
</evidence>
<evidence type="ECO:0000313" key="5">
    <source>
        <dbReference type="Proteomes" id="UP001465668"/>
    </source>
</evidence>
<protein>
    <submittedName>
        <fullName evidence="4">Isochorismatase hydrolase</fullName>
    </submittedName>
</protein>
<dbReference type="Gene3D" id="3.40.50.850">
    <property type="entry name" value="Isochorismatase-like"/>
    <property type="match status" value="1"/>
</dbReference>
<dbReference type="PANTHER" id="PTHR43540:SF1">
    <property type="entry name" value="ISOCHORISMATASE HYDROLASE"/>
    <property type="match status" value="1"/>
</dbReference>
<comment type="caution">
    <text evidence="4">The sequence shown here is derived from an EMBL/GenBank/DDBJ whole genome shotgun (WGS) entry which is preliminary data.</text>
</comment>
<dbReference type="InterPro" id="IPR000868">
    <property type="entry name" value="Isochorismatase-like_dom"/>
</dbReference>
<dbReference type="Proteomes" id="UP001465668">
    <property type="component" value="Unassembled WGS sequence"/>
</dbReference>
<dbReference type="InterPro" id="IPR050272">
    <property type="entry name" value="Isochorismatase-like_hydrls"/>
</dbReference>
<reference evidence="4 5" key="1">
    <citation type="submission" date="2024-02" db="EMBL/GenBank/DDBJ databases">
        <title>First draft genome assembly of two strains of Seiridium cardinale.</title>
        <authorList>
            <person name="Emiliani G."/>
            <person name="Scali E."/>
        </authorList>
    </citation>
    <scope>NUCLEOTIDE SEQUENCE [LARGE SCALE GENOMIC DNA]</scope>
    <source>
        <strain evidence="4 5">BM-138-000479</strain>
    </source>
</reference>
<gene>
    <name evidence="4" type="ORF">SCAR479_01915</name>
</gene>
<feature type="domain" description="Isochorismatase-like" evidence="3">
    <location>
        <begin position="27"/>
        <end position="204"/>
    </location>
</feature>
<sequence length="218" mass="24317">MAEFADLRENYSRCYGESHLPFGKKPVLLVIDAVQAYLEPSCPLYAPERFEVARQSMVRLITKCRHLGVPVVFSSVLYNKKTGNNGGNWYKYKLPNVLSAYDEGSPFREFAKGVEPKDDEIVVIKQYSSSFFGTSLPSILTSLGCDTLVCCGYSTSGCVRASTLDAMQYGFNPYVVREACGDRHATVNDSNLFDMDQKFAEVVTESRIFELLEATMSA</sequence>
<dbReference type="SUPFAM" id="SSF52499">
    <property type="entry name" value="Isochorismatase-like hydrolases"/>
    <property type="match status" value="1"/>
</dbReference>
<evidence type="ECO:0000256" key="1">
    <source>
        <dbReference type="ARBA" id="ARBA00006336"/>
    </source>
</evidence>
<name>A0ABR2Y3S5_9PEZI</name>
<dbReference type="EMBL" id="JARVKM010000005">
    <property type="protein sequence ID" value="KAK9780729.1"/>
    <property type="molecule type" value="Genomic_DNA"/>
</dbReference>
<keyword evidence="5" id="KW-1185">Reference proteome</keyword>
<keyword evidence="2 4" id="KW-0378">Hydrolase</keyword>